<sequence>MALFNGAAFGLESDFKVINPPFMFTTFNHELNAGNLLTKEITLDKVSRKENVVYAAGANENNEINGYTLNVELSDIATSSDNYVVNLIGGMSENNDVLNNNINITKMPSTITRDIRIFGADSWKGNTNFNKVNIDSIQTNINKLYIVGGRSTDENKGNSSNNTINISSSKLISDNANFDFQITGGIAQGKAKIMK</sequence>
<evidence type="ECO:0000313" key="1">
    <source>
        <dbReference type="EMBL" id="VYT02106.1"/>
    </source>
</evidence>
<dbReference type="EMBL" id="CACRSK010000006">
    <property type="protein sequence ID" value="VYT02106.1"/>
    <property type="molecule type" value="Genomic_DNA"/>
</dbReference>
<organism evidence="1">
    <name type="scientific">Campylobacter ureolyticus</name>
    <dbReference type="NCBI Taxonomy" id="827"/>
    <lineage>
        <taxon>Bacteria</taxon>
        <taxon>Pseudomonadati</taxon>
        <taxon>Campylobacterota</taxon>
        <taxon>Epsilonproteobacteria</taxon>
        <taxon>Campylobacterales</taxon>
        <taxon>Campylobacteraceae</taxon>
        <taxon>Campylobacter</taxon>
    </lineage>
</organism>
<proteinExistence type="predicted"/>
<dbReference type="RefSeq" id="WP_421731830.1">
    <property type="nucleotide sequence ID" value="NZ_CACRSK010000006.1"/>
</dbReference>
<reference evidence="1" key="1">
    <citation type="submission" date="2019-11" db="EMBL/GenBank/DDBJ databases">
        <authorList>
            <person name="Feng L."/>
        </authorList>
    </citation>
    <scope>NUCLEOTIDE SEQUENCE</scope>
    <source>
        <strain evidence="1">CUreolyticusLFYP111</strain>
    </source>
</reference>
<dbReference type="AlphaFoldDB" id="A0A6N2TEM2"/>
<name>A0A6N2TEM2_9BACT</name>
<accession>A0A6N2TEM2</accession>
<protein>
    <submittedName>
        <fullName evidence="1">Uncharacterized protein</fullName>
    </submittedName>
</protein>
<gene>
    <name evidence="1" type="ORF">CULFYP111_01261</name>
</gene>